<dbReference type="AlphaFoldDB" id="A0A174II53"/>
<gene>
    <name evidence="1" type="ORF">ERS852471_02452</name>
</gene>
<organism evidence="1 2">
    <name type="scientific">Clostridium disporicum</name>
    <dbReference type="NCBI Taxonomy" id="84024"/>
    <lineage>
        <taxon>Bacteria</taxon>
        <taxon>Bacillati</taxon>
        <taxon>Bacillota</taxon>
        <taxon>Clostridia</taxon>
        <taxon>Eubacteriales</taxon>
        <taxon>Clostridiaceae</taxon>
        <taxon>Clostridium</taxon>
    </lineage>
</organism>
<evidence type="ECO:0000313" key="2">
    <source>
        <dbReference type="Proteomes" id="UP000095594"/>
    </source>
</evidence>
<evidence type="ECO:0008006" key="3">
    <source>
        <dbReference type="Google" id="ProtNLM"/>
    </source>
</evidence>
<protein>
    <recommendedName>
        <fullName evidence="3">ACT domain-containing protein</fullName>
    </recommendedName>
</protein>
<evidence type="ECO:0000313" key="1">
    <source>
        <dbReference type="EMBL" id="CUO84735.1"/>
    </source>
</evidence>
<reference evidence="1 2" key="1">
    <citation type="submission" date="2015-09" db="EMBL/GenBank/DDBJ databases">
        <authorList>
            <consortium name="Pathogen Informatics"/>
        </authorList>
    </citation>
    <scope>NUCLEOTIDE SEQUENCE [LARGE SCALE GENOMIC DNA]</scope>
    <source>
        <strain evidence="1 2">2789STDY5834856</strain>
    </source>
</reference>
<accession>A0A174II53</accession>
<dbReference type="EMBL" id="CYZX01000017">
    <property type="protein sequence ID" value="CUO84735.1"/>
    <property type="molecule type" value="Genomic_DNA"/>
</dbReference>
<proteinExistence type="predicted"/>
<dbReference type="OrthoDB" id="1929612at2"/>
<sequence length="193" mass="21594">MVDYSNILDDDCCGCSDFSDFSSYDNFDDECNRCEDILNTNFASDCTNNSNFDVDLRTELIIKESPQTICNVLQELCNQKIKIDGFEIQAICDHCSVFRFVVGSDNCQKLTDIQVAKSILSTLDISYLDDAIFKVTSTRNSRVNLANLYCALQRNAQVNAAYPSTTNGLYFQATPIDEALNTLKVSNCAKCTR</sequence>
<dbReference type="Proteomes" id="UP000095594">
    <property type="component" value="Unassembled WGS sequence"/>
</dbReference>
<name>A0A174II53_9CLOT</name>
<dbReference type="RefSeq" id="WP_055266950.1">
    <property type="nucleotide sequence ID" value="NZ_CABIXQ010000017.1"/>
</dbReference>